<dbReference type="InterPro" id="IPR022649">
    <property type="entry name" value="Pr_cel_nuc_antig_C"/>
</dbReference>
<evidence type="ECO:0000256" key="7">
    <source>
        <dbReference type="RuleBase" id="RU003671"/>
    </source>
</evidence>
<reference evidence="10 11" key="1">
    <citation type="submission" date="2022-05" db="EMBL/GenBank/DDBJ databases">
        <authorList>
            <consortium name="Genoscope - CEA"/>
            <person name="William W."/>
        </authorList>
    </citation>
    <scope>NUCLEOTIDE SEQUENCE [LARGE SCALE GENOMIC DNA]</scope>
</reference>
<proteinExistence type="inferred from homology"/>
<dbReference type="InterPro" id="IPR000730">
    <property type="entry name" value="Pr_cel_nuc_antig"/>
</dbReference>
<dbReference type="GO" id="GO:0030337">
    <property type="term" value="F:DNA polymerase processivity factor activity"/>
    <property type="evidence" value="ECO:0007669"/>
    <property type="project" value="InterPro"/>
</dbReference>
<dbReference type="Pfam" id="PF02747">
    <property type="entry name" value="PCNA_C"/>
    <property type="match status" value="1"/>
</dbReference>
<keyword evidence="5 6" id="KW-0539">Nucleus</keyword>
<dbReference type="PROSITE" id="PS01251">
    <property type="entry name" value="PCNA_1"/>
    <property type="match status" value="1"/>
</dbReference>
<accession>A0AAU9WLH6</accession>
<dbReference type="Proteomes" id="UP001159428">
    <property type="component" value="Unassembled WGS sequence"/>
</dbReference>
<sequence>MFEAKLSQGNVFKKVLEAIKDLVPNANWECSSSGINVQAMDSSHVSLVSISLEADGFEPYRCDRNVILGMETANLSKILKCASNDDSITIKAEEGGDMVTFQFDSQNGERQCEYKMRLMDIDSEHLGIPDQEYDAVVTMPSSEFQRICRDLTQIGDSVTINCTKEGVKFSAKGDLGEGKVSLSQNSTVDVEEDQVKIQLNEPVELTFALRYLNFFTKATPLSSTVKMSLKEDVPLVLDYKVGELGNLKYYLAPKIDEEEPAATDD</sequence>
<protein>
    <recommendedName>
        <fullName evidence="6">DNA sliding clamp PCNA</fullName>
    </recommendedName>
</protein>
<evidence type="ECO:0000256" key="4">
    <source>
        <dbReference type="ARBA" id="ARBA00023125"/>
    </source>
</evidence>
<comment type="similarity">
    <text evidence="2 7">Belongs to the PCNA family.</text>
</comment>
<evidence type="ECO:0000256" key="1">
    <source>
        <dbReference type="ARBA" id="ARBA00004123"/>
    </source>
</evidence>
<dbReference type="PANTHER" id="PTHR11352:SF0">
    <property type="entry name" value="PROLIFERATING CELL NUCLEAR ANTIGEN"/>
    <property type="match status" value="1"/>
</dbReference>
<dbReference type="HAMAP" id="MF_00317">
    <property type="entry name" value="DNApol_clamp_arch"/>
    <property type="match status" value="1"/>
</dbReference>
<dbReference type="SUPFAM" id="SSF55979">
    <property type="entry name" value="DNA clamp"/>
    <property type="match status" value="2"/>
</dbReference>
<organism evidence="10 11">
    <name type="scientific">Pocillopora meandrina</name>
    <dbReference type="NCBI Taxonomy" id="46732"/>
    <lineage>
        <taxon>Eukaryota</taxon>
        <taxon>Metazoa</taxon>
        <taxon>Cnidaria</taxon>
        <taxon>Anthozoa</taxon>
        <taxon>Hexacorallia</taxon>
        <taxon>Scleractinia</taxon>
        <taxon>Astrocoeniina</taxon>
        <taxon>Pocilloporidae</taxon>
        <taxon>Pocillopora</taxon>
    </lineage>
</organism>
<dbReference type="FunFam" id="3.70.10.10:FF:000001">
    <property type="entry name" value="Proliferating cell nuclear antigen"/>
    <property type="match status" value="1"/>
</dbReference>
<dbReference type="FunFam" id="3.10.150.10:FF:000006">
    <property type="entry name" value="Proliferating cell nuclear antigen"/>
    <property type="match status" value="1"/>
</dbReference>
<gene>
    <name evidence="10" type="ORF">PMEA_00007159</name>
</gene>
<dbReference type="GO" id="GO:0006275">
    <property type="term" value="P:regulation of DNA replication"/>
    <property type="evidence" value="ECO:0007669"/>
    <property type="project" value="InterPro"/>
</dbReference>
<dbReference type="NCBIfam" id="TIGR00590">
    <property type="entry name" value="pcna"/>
    <property type="match status" value="1"/>
</dbReference>
<dbReference type="GO" id="GO:0019985">
    <property type="term" value="P:translesion synthesis"/>
    <property type="evidence" value="ECO:0007669"/>
    <property type="project" value="TreeGrafter"/>
</dbReference>
<feature type="domain" description="Proliferating cell nuclear antigen PCNA N-terminal" evidence="8">
    <location>
        <begin position="1"/>
        <end position="125"/>
    </location>
</feature>
<evidence type="ECO:0000256" key="2">
    <source>
        <dbReference type="ARBA" id="ARBA00010462"/>
    </source>
</evidence>
<dbReference type="GO" id="GO:0043626">
    <property type="term" value="C:PCNA complex"/>
    <property type="evidence" value="ECO:0007669"/>
    <property type="project" value="TreeGrafter"/>
</dbReference>
<dbReference type="PRINTS" id="PR00339">
    <property type="entry name" value="PCNACYCLIN"/>
</dbReference>
<dbReference type="EMBL" id="CALNXJ010000016">
    <property type="protein sequence ID" value="CAH3118162.1"/>
    <property type="molecule type" value="Genomic_DNA"/>
</dbReference>
<keyword evidence="3 7" id="KW-0235">DNA replication</keyword>
<evidence type="ECO:0000313" key="11">
    <source>
        <dbReference type="Proteomes" id="UP001159428"/>
    </source>
</evidence>
<evidence type="ECO:0000259" key="9">
    <source>
        <dbReference type="Pfam" id="PF02747"/>
    </source>
</evidence>
<comment type="function">
    <text evidence="6">This protein is an auxiliary protein of DNA polymerase delta and is involved in the control of eukaryotic DNA replication by increasing the polymerase's processivity during elongation of the leading strand.</text>
</comment>
<evidence type="ECO:0000313" key="10">
    <source>
        <dbReference type="EMBL" id="CAH3118162.1"/>
    </source>
</evidence>
<dbReference type="AlphaFoldDB" id="A0AAU9WLH6"/>
<evidence type="ECO:0000256" key="3">
    <source>
        <dbReference type="ARBA" id="ARBA00022705"/>
    </source>
</evidence>
<dbReference type="InterPro" id="IPR046938">
    <property type="entry name" value="DNA_clamp_sf"/>
</dbReference>
<dbReference type="GO" id="GO:0006298">
    <property type="term" value="P:mismatch repair"/>
    <property type="evidence" value="ECO:0007669"/>
    <property type="project" value="TreeGrafter"/>
</dbReference>
<dbReference type="Pfam" id="PF00705">
    <property type="entry name" value="PCNA_N"/>
    <property type="match status" value="1"/>
</dbReference>
<dbReference type="InterPro" id="IPR022648">
    <property type="entry name" value="Pr_cel_nuc_antig_N"/>
</dbReference>
<dbReference type="InterPro" id="IPR022659">
    <property type="entry name" value="Pr_cel_nuc_antig_CS"/>
</dbReference>
<dbReference type="PANTHER" id="PTHR11352">
    <property type="entry name" value="PROLIFERATING CELL NUCLEAR ANTIGEN"/>
    <property type="match status" value="1"/>
</dbReference>
<dbReference type="Gene3D" id="3.70.10.10">
    <property type="match status" value="1"/>
</dbReference>
<dbReference type="FunFam" id="3.10.150.10:FF:000008">
    <property type="entry name" value="Proliferating cell nuclear antigen"/>
    <property type="match status" value="1"/>
</dbReference>
<evidence type="ECO:0000256" key="5">
    <source>
        <dbReference type="ARBA" id="ARBA00023242"/>
    </source>
</evidence>
<keyword evidence="4 7" id="KW-0238">DNA-binding</keyword>
<name>A0AAU9WLH6_9CNID</name>
<dbReference type="GO" id="GO:0003677">
    <property type="term" value="F:DNA binding"/>
    <property type="evidence" value="ECO:0007669"/>
    <property type="project" value="UniProtKB-KW"/>
</dbReference>
<feature type="domain" description="Proliferating cell nuclear antigen PCNA C-terminal" evidence="9">
    <location>
        <begin position="127"/>
        <end position="254"/>
    </location>
</feature>
<evidence type="ECO:0000259" key="8">
    <source>
        <dbReference type="Pfam" id="PF00705"/>
    </source>
</evidence>
<keyword evidence="11" id="KW-1185">Reference proteome</keyword>
<dbReference type="GO" id="GO:0006272">
    <property type="term" value="P:leading strand elongation"/>
    <property type="evidence" value="ECO:0007669"/>
    <property type="project" value="TreeGrafter"/>
</dbReference>
<comment type="caution">
    <text evidence="10">The sequence shown here is derived from an EMBL/GenBank/DDBJ whole genome shotgun (WGS) entry which is preliminary data.</text>
</comment>
<evidence type="ECO:0000256" key="6">
    <source>
        <dbReference type="RuleBase" id="RU000641"/>
    </source>
</evidence>
<comment type="subcellular location">
    <subcellularLocation>
        <location evidence="1 6">Nucleus</location>
    </subcellularLocation>
</comment>
<dbReference type="CDD" id="cd00577">
    <property type="entry name" value="PCNA"/>
    <property type="match status" value="1"/>
</dbReference>